<evidence type="ECO:0000313" key="1">
    <source>
        <dbReference type="EMBL" id="KAF0720942.1"/>
    </source>
</evidence>
<dbReference type="Proteomes" id="UP000478052">
    <property type="component" value="Unassembled WGS sequence"/>
</dbReference>
<proteinExistence type="predicted"/>
<reference evidence="1 2" key="1">
    <citation type="submission" date="2019-08" db="EMBL/GenBank/DDBJ databases">
        <title>Whole genome of Aphis craccivora.</title>
        <authorList>
            <person name="Voronova N.V."/>
            <person name="Shulinski R.S."/>
            <person name="Bandarenka Y.V."/>
            <person name="Zhorov D.G."/>
            <person name="Warner D."/>
        </authorList>
    </citation>
    <scope>NUCLEOTIDE SEQUENCE [LARGE SCALE GENOMIC DNA]</scope>
    <source>
        <strain evidence="1">180601</strain>
        <tissue evidence="1">Whole Body</tissue>
    </source>
</reference>
<sequence>MHCIISNRSVQKLANESIEIVNISYPSPLALPTSTCDESFDIMNVSCPSPFALPTSTYCDESFDIVNVSWPSPLALPLFDESTDFLNVSCWSPLGPCLSNISLATSKANLPINVNTKKKKLLHNIGVSVGLKYDKKYDMVFGIHTSENQAAKFQDHVIVFMLWQPYAYYFCTNTTKTSDLVNCLETVIKIDGKEVIPVYEPLHLLKGIRNNLYNKDLIFTMDGTTYTASWEHIVAVYEHDKIMKTPNESLLLNAVCKYCKVMSAVRNTSPHMVHWKYAIQVFQSMKFINKRTGKLTVPPSVKNWIFTLKFFIYLWLQLKKCNIKYFLPRQVNQDSLEYLFGSVRSHGARNINPN</sequence>
<keyword evidence="2" id="KW-1185">Reference proteome</keyword>
<accession>A0A6G0W2G8</accession>
<organism evidence="1 2">
    <name type="scientific">Aphis craccivora</name>
    <name type="common">Cowpea aphid</name>
    <dbReference type="NCBI Taxonomy" id="307492"/>
    <lineage>
        <taxon>Eukaryota</taxon>
        <taxon>Metazoa</taxon>
        <taxon>Ecdysozoa</taxon>
        <taxon>Arthropoda</taxon>
        <taxon>Hexapoda</taxon>
        <taxon>Insecta</taxon>
        <taxon>Pterygota</taxon>
        <taxon>Neoptera</taxon>
        <taxon>Paraneoptera</taxon>
        <taxon>Hemiptera</taxon>
        <taxon>Sternorrhyncha</taxon>
        <taxon>Aphidomorpha</taxon>
        <taxon>Aphidoidea</taxon>
        <taxon>Aphididae</taxon>
        <taxon>Aphidini</taxon>
        <taxon>Aphis</taxon>
        <taxon>Aphis</taxon>
    </lineage>
</organism>
<name>A0A6G0W2G8_APHCR</name>
<protein>
    <recommendedName>
        <fullName evidence="3">THAP-type domain-containing protein</fullName>
    </recommendedName>
</protein>
<gene>
    <name evidence="1" type="ORF">FWK35_00019205</name>
</gene>
<dbReference type="AlphaFoldDB" id="A0A6G0W2G8"/>
<evidence type="ECO:0000313" key="2">
    <source>
        <dbReference type="Proteomes" id="UP000478052"/>
    </source>
</evidence>
<evidence type="ECO:0008006" key="3">
    <source>
        <dbReference type="Google" id="ProtNLM"/>
    </source>
</evidence>
<comment type="caution">
    <text evidence="1">The sequence shown here is derived from an EMBL/GenBank/DDBJ whole genome shotgun (WGS) entry which is preliminary data.</text>
</comment>
<dbReference type="OrthoDB" id="8192384at2759"/>
<feature type="non-terminal residue" evidence="1">
    <location>
        <position position="354"/>
    </location>
</feature>
<dbReference type="EMBL" id="VUJU01009357">
    <property type="protein sequence ID" value="KAF0720942.1"/>
    <property type="molecule type" value="Genomic_DNA"/>
</dbReference>